<organism evidence="7 8">
    <name type="scientific">Candidatus Chloroploca asiatica</name>
    <dbReference type="NCBI Taxonomy" id="1506545"/>
    <lineage>
        <taxon>Bacteria</taxon>
        <taxon>Bacillati</taxon>
        <taxon>Chloroflexota</taxon>
        <taxon>Chloroflexia</taxon>
        <taxon>Chloroflexales</taxon>
        <taxon>Chloroflexineae</taxon>
        <taxon>Oscillochloridaceae</taxon>
        <taxon>Candidatus Chloroploca</taxon>
    </lineage>
</organism>
<dbReference type="SFLD" id="SFLDS00029">
    <property type="entry name" value="Radical_SAM"/>
    <property type="match status" value="2"/>
</dbReference>
<dbReference type="PROSITE" id="PS51918">
    <property type="entry name" value="RADICAL_SAM"/>
    <property type="match status" value="1"/>
</dbReference>
<evidence type="ECO:0000256" key="4">
    <source>
        <dbReference type="ARBA" id="ARBA00023004"/>
    </source>
</evidence>
<dbReference type="Gene3D" id="3.20.20.70">
    <property type="entry name" value="Aldolase class I"/>
    <property type="match status" value="1"/>
</dbReference>
<sequence length="404" mass="44980">MQPSLTGAQTIVTPDQHVLSLNVQPHFFTLADNFTRRYSFDGEGRLIGAFREGINYRRGLRGDVLRKQSLAPGQKLRHMLNQDERQNFLHEMVTHMSQLAGQLEASQQPELNAWLERILAWDVPRLEAERERFDAIYKPISILPPDHYQAVVVQATEGCSWNRCTFCTLYHDRPFRIKGPTELCQHIHEVKGLLGHGMGLRNAIFLGDANALIIPQPRLRELLEVVQREFALGTGNRLRGIYAFLDIFGAERKSVAAYRELREAQVRRIYLGLETGDPEVFGLLNKPGSPAACVEVVQAIKAAGISVGVILLAGAGGERLAAQHVANSLRIVGAMGLGEGDLVYLSPLMVPDESPYLAQLRDANSQPLDEQAIDVQLDLLKAGLKAHVDPATKVVLYHLSEFIY</sequence>
<dbReference type="CDD" id="cd01335">
    <property type="entry name" value="Radical_SAM"/>
    <property type="match status" value="1"/>
</dbReference>
<name>A0A2H3KT45_9CHLR</name>
<keyword evidence="5" id="KW-0411">Iron-sulfur</keyword>
<dbReference type="InterPro" id="IPR007197">
    <property type="entry name" value="rSAM"/>
</dbReference>
<dbReference type="SFLD" id="SFLDG01082">
    <property type="entry name" value="B12-binding_domain_containing"/>
    <property type="match status" value="1"/>
</dbReference>
<dbReference type="EMBL" id="LYXE01000099">
    <property type="protein sequence ID" value="PDV98449.1"/>
    <property type="molecule type" value="Genomic_DNA"/>
</dbReference>
<dbReference type="GO" id="GO:0003824">
    <property type="term" value="F:catalytic activity"/>
    <property type="evidence" value="ECO:0007669"/>
    <property type="project" value="InterPro"/>
</dbReference>
<evidence type="ECO:0000256" key="5">
    <source>
        <dbReference type="ARBA" id="ARBA00023014"/>
    </source>
</evidence>
<reference evidence="7 8" key="1">
    <citation type="submission" date="2016-05" db="EMBL/GenBank/DDBJ databases">
        <authorList>
            <person name="Lavstsen T."/>
            <person name="Jespersen J.S."/>
        </authorList>
    </citation>
    <scope>NUCLEOTIDE SEQUENCE [LARGE SCALE GENOMIC DNA]</scope>
    <source>
        <strain evidence="7 8">B7-9</strain>
    </source>
</reference>
<feature type="domain" description="Radical SAM core" evidence="6">
    <location>
        <begin position="145"/>
        <end position="386"/>
    </location>
</feature>
<evidence type="ECO:0000256" key="3">
    <source>
        <dbReference type="ARBA" id="ARBA00022723"/>
    </source>
</evidence>
<accession>A0A2H3KT45</accession>
<dbReference type="InterPro" id="IPR051198">
    <property type="entry name" value="BchE-like"/>
</dbReference>
<dbReference type="GO" id="GO:0051536">
    <property type="term" value="F:iron-sulfur cluster binding"/>
    <property type="evidence" value="ECO:0007669"/>
    <property type="project" value="UniProtKB-KW"/>
</dbReference>
<dbReference type="Proteomes" id="UP000220922">
    <property type="component" value="Unassembled WGS sequence"/>
</dbReference>
<keyword evidence="3" id="KW-0479">Metal-binding</keyword>
<dbReference type="OrthoDB" id="9777636at2"/>
<keyword evidence="4" id="KW-0408">Iron</keyword>
<evidence type="ECO:0000259" key="6">
    <source>
        <dbReference type="PROSITE" id="PS51918"/>
    </source>
</evidence>
<proteinExistence type="predicted"/>
<dbReference type="PANTHER" id="PTHR43409:SF4">
    <property type="entry name" value="RADICAL SAM SUPERFAMILY PROTEIN"/>
    <property type="match status" value="1"/>
</dbReference>
<dbReference type="SMART" id="SM00729">
    <property type="entry name" value="Elp3"/>
    <property type="match status" value="1"/>
</dbReference>
<dbReference type="RefSeq" id="WP_097653486.1">
    <property type="nucleotide sequence ID" value="NZ_LYXE01000099.1"/>
</dbReference>
<dbReference type="InterPro" id="IPR013785">
    <property type="entry name" value="Aldolase_TIM"/>
</dbReference>
<comment type="cofactor">
    <cofactor evidence="1">
        <name>[4Fe-4S] cluster</name>
        <dbReference type="ChEBI" id="CHEBI:49883"/>
    </cofactor>
</comment>
<dbReference type="InterPro" id="IPR058240">
    <property type="entry name" value="rSAM_sf"/>
</dbReference>
<keyword evidence="8" id="KW-1185">Reference proteome</keyword>
<protein>
    <submittedName>
        <fullName evidence="7">Radical SAM protein</fullName>
    </submittedName>
</protein>
<gene>
    <name evidence="7" type="ORF">A9Q02_15210</name>
</gene>
<dbReference type="Pfam" id="PF04055">
    <property type="entry name" value="Radical_SAM"/>
    <property type="match status" value="1"/>
</dbReference>
<dbReference type="SFLD" id="SFLDG01095">
    <property type="entry name" value="Uncharacterised_Radical_SAM_Su"/>
    <property type="match status" value="1"/>
</dbReference>
<evidence type="ECO:0000313" key="7">
    <source>
        <dbReference type="EMBL" id="PDV98449.1"/>
    </source>
</evidence>
<dbReference type="AlphaFoldDB" id="A0A2H3KT45"/>
<dbReference type="PANTHER" id="PTHR43409">
    <property type="entry name" value="ANAEROBIC MAGNESIUM-PROTOPORPHYRIN IX MONOMETHYL ESTER CYCLASE-RELATED"/>
    <property type="match status" value="1"/>
</dbReference>
<dbReference type="InterPro" id="IPR006638">
    <property type="entry name" value="Elp3/MiaA/NifB-like_rSAM"/>
</dbReference>
<dbReference type="GO" id="GO:0046872">
    <property type="term" value="F:metal ion binding"/>
    <property type="evidence" value="ECO:0007669"/>
    <property type="project" value="UniProtKB-KW"/>
</dbReference>
<comment type="caution">
    <text evidence="7">The sequence shown here is derived from an EMBL/GenBank/DDBJ whole genome shotgun (WGS) entry which is preliminary data.</text>
</comment>
<evidence type="ECO:0000256" key="1">
    <source>
        <dbReference type="ARBA" id="ARBA00001966"/>
    </source>
</evidence>
<evidence type="ECO:0000313" key="8">
    <source>
        <dbReference type="Proteomes" id="UP000220922"/>
    </source>
</evidence>
<keyword evidence="2" id="KW-0949">S-adenosyl-L-methionine</keyword>
<dbReference type="SUPFAM" id="SSF102114">
    <property type="entry name" value="Radical SAM enzymes"/>
    <property type="match status" value="1"/>
</dbReference>
<evidence type="ECO:0000256" key="2">
    <source>
        <dbReference type="ARBA" id="ARBA00022691"/>
    </source>
</evidence>